<dbReference type="EMBL" id="JBHSMX010000012">
    <property type="protein sequence ID" value="MFC5520910.1"/>
    <property type="molecule type" value="Genomic_DNA"/>
</dbReference>
<sequence length="88" mass="9561">MKYIPSFHQAAQLFAAVALSAVFSAAYAQHTDKETKEDIQRHRAMAAAHEGAAKCLESGKKDEVCEKELLAACKGLAIGKYCGMKHVH</sequence>
<accession>A0ABW0Q7X9</accession>
<feature type="signal peptide" evidence="1">
    <location>
        <begin position="1"/>
        <end position="28"/>
    </location>
</feature>
<dbReference type="RefSeq" id="WP_068833533.1">
    <property type="nucleotide sequence ID" value="NZ_JBHSMX010000012.1"/>
</dbReference>
<feature type="chain" id="PRO_5045928204" evidence="1">
    <location>
        <begin position="29"/>
        <end position="88"/>
    </location>
</feature>
<reference evidence="3" key="1">
    <citation type="journal article" date="2019" name="Int. J. Syst. Evol. Microbiol.">
        <title>The Global Catalogue of Microorganisms (GCM) 10K type strain sequencing project: providing services to taxonomists for standard genome sequencing and annotation.</title>
        <authorList>
            <consortium name="The Broad Institute Genomics Platform"/>
            <consortium name="The Broad Institute Genome Sequencing Center for Infectious Disease"/>
            <person name="Wu L."/>
            <person name="Ma J."/>
        </authorList>
    </citation>
    <scope>NUCLEOTIDE SEQUENCE [LARGE SCALE GENOMIC DNA]</scope>
    <source>
        <strain evidence="3">CGMCC 4.7277</strain>
    </source>
</reference>
<comment type="caution">
    <text evidence="2">The sequence shown here is derived from an EMBL/GenBank/DDBJ whole genome shotgun (WGS) entry which is preliminary data.</text>
</comment>
<name>A0ABW0Q7X9_9BURK</name>
<protein>
    <submittedName>
        <fullName evidence="2">Uncharacterized protein</fullName>
    </submittedName>
</protein>
<keyword evidence="3" id="KW-1185">Reference proteome</keyword>
<evidence type="ECO:0000313" key="3">
    <source>
        <dbReference type="Proteomes" id="UP001596084"/>
    </source>
</evidence>
<organism evidence="2 3">
    <name type="scientific">Polaromonas jejuensis</name>
    <dbReference type="NCBI Taxonomy" id="457502"/>
    <lineage>
        <taxon>Bacteria</taxon>
        <taxon>Pseudomonadati</taxon>
        <taxon>Pseudomonadota</taxon>
        <taxon>Betaproteobacteria</taxon>
        <taxon>Burkholderiales</taxon>
        <taxon>Comamonadaceae</taxon>
        <taxon>Polaromonas</taxon>
    </lineage>
</organism>
<dbReference type="Proteomes" id="UP001596084">
    <property type="component" value="Unassembled WGS sequence"/>
</dbReference>
<gene>
    <name evidence="2" type="ORF">ACFPP7_08260</name>
</gene>
<keyword evidence="1" id="KW-0732">Signal</keyword>
<proteinExistence type="predicted"/>
<evidence type="ECO:0000313" key="2">
    <source>
        <dbReference type="EMBL" id="MFC5520910.1"/>
    </source>
</evidence>
<evidence type="ECO:0000256" key="1">
    <source>
        <dbReference type="SAM" id="SignalP"/>
    </source>
</evidence>